<comment type="caution">
    <text evidence="2">The sequence shown here is derived from an EMBL/GenBank/DDBJ whole genome shotgun (WGS) entry which is preliminary data.</text>
</comment>
<organism evidence="2 3">
    <name type="scientific">Caerostris extrusa</name>
    <name type="common">Bark spider</name>
    <name type="synonym">Caerostris bankana</name>
    <dbReference type="NCBI Taxonomy" id="172846"/>
    <lineage>
        <taxon>Eukaryota</taxon>
        <taxon>Metazoa</taxon>
        <taxon>Ecdysozoa</taxon>
        <taxon>Arthropoda</taxon>
        <taxon>Chelicerata</taxon>
        <taxon>Arachnida</taxon>
        <taxon>Araneae</taxon>
        <taxon>Araneomorphae</taxon>
        <taxon>Entelegynae</taxon>
        <taxon>Araneoidea</taxon>
        <taxon>Araneidae</taxon>
        <taxon>Caerostris</taxon>
    </lineage>
</organism>
<feature type="transmembrane region" description="Helical" evidence="1">
    <location>
        <begin position="69"/>
        <end position="91"/>
    </location>
</feature>
<evidence type="ECO:0000256" key="1">
    <source>
        <dbReference type="SAM" id="Phobius"/>
    </source>
</evidence>
<dbReference type="AlphaFoldDB" id="A0AAV4NWR4"/>
<gene>
    <name evidence="2" type="ORF">CEXT_482461</name>
</gene>
<protein>
    <submittedName>
        <fullName evidence="2">Uncharacterized protein</fullName>
    </submittedName>
</protein>
<proteinExistence type="predicted"/>
<reference evidence="2 3" key="1">
    <citation type="submission" date="2021-06" db="EMBL/GenBank/DDBJ databases">
        <title>Caerostris extrusa draft genome.</title>
        <authorList>
            <person name="Kono N."/>
            <person name="Arakawa K."/>
        </authorList>
    </citation>
    <scope>NUCLEOTIDE SEQUENCE [LARGE SCALE GENOMIC DNA]</scope>
</reference>
<dbReference type="EMBL" id="BPLR01003733">
    <property type="protein sequence ID" value="GIX88079.1"/>
    <property type="molecule type" value="Genomic_DNA"/>
</dbReference>
<keyword evidence="1" id="KW-1133">Transmembrane helix</keyword>
<evidence type="ECO:0000313" key="3">
    <source>
        <dbReference type="Proteomes" id="UP001054945"/>
    </source>
</evidence>
<sequence length="104" mass="11943">MSRKLKATEITCIDGSIMAQETLTSRKALDDTPCCAFFPSFPVPYNLLVSNVPWISGLRRQLLWLMENLTLFLFFFAISARINYLFSHIVWVSNFSYSHVSSAR</sequence>
<dbReference type="Proteomes" id="UP001054945">
    <property type="component" value="Unassembled WGS sequence"/>
</dbReference>
<keyword evidence="1" id="KW-0812">Transmembrane</keyword>
<name>A0AAV4NWR4_CAEEX</name>
<evidence type="ECO:0000313" key="2">
    <source>
        <dbReference type="EMBL" id="GIX88079.1"/>
    </source>
</evidence>
<keyword evidence="1" id="KW-0472">Membrane</keyword>
<accession>A0AAV4NWR4</accession>
<keyword evidence="3" id="KW-1185">Reference proteome</keyword>